<sequence length="295" mass="31040">MPPKRPKDQASGSASKKRITRKTAAKAPPAPPKPGNPRDIPCATCVRRLALRHDAEVCHDQLGKPRTRCSLAARSPLLFFANLFAFLGKGYRCFSCASSGHSCPGDIPASAVPAYRVLAAAAAALCANPADQTLVRTYQLARGPAERALVPARAKTAAPAVTPAPPAVAPSAPSAQAVPLALPAREPGVPADSAAPEQPLGVPLNTRRFHIHMVDPAHSLRMVSAFERIAYAFEASAGVPHPADNAIVLNEEPELPARPACAGSASPPPGPPAEDLEPVRDEDASPRAHYRRRRR</sequence>
<reference evidence="2 3" key="1">
    <citation type="submission" date="2014-02" db="EMBL/GenBank/DDBJ databases">
        <title>The genome sequence of Colletotrichum salicis CBS 607.94.</title>
        <authorList>
            <person name="Baroncelli R."/>
            <person name="Thon M.R."/>
        </authorList>
    </citation>
    <scope>NUCLEOTIDE SEQUENCE [LARGE SCALE GENOMIC DNA]</scope>
    <source>
        <strain evidence="2 3">CBS 607.94</strain>
    </source>
</reference>
<comment type="caution">
    <text evidence="2">The sequence shown here is derived from an EMBL/GenBank/DDBJ whole genome shotgun (WGS) entry which is preliminary data.</text>
</comment>
<feature type="compositionally biased region" description="Basic and acidic residues" evidence="1">
    <location>
        <begin position="277"/>
        <end position="286"/>
    </location>
</feature>
<evidence type="ECO:0000313" key="3">
    <source>
        <dbReference type="Proteomes" id="UP000070121"/>
    </source>
</evidence>
<protein>
    <submittedName>
        <fullName evidence="2">Uncharacterized protein</fullName>
    </submittedName>
</protein>
<accession>A0A135V792</accession>
<dbReference type="AlphaFoldDB" id="A0A135V792"/>
<feature type="region of interest" description="Disordered" evidence="1">
    <location>
        <begin position="1"/>
        <end position="39"/>
    </location>
</feature>
<feature type="region of interest" description="Disordered" evidence="1">
    <location>
        <begin position="251"/>
        <end position="295"/>
    </location>
</feature>
<dbReference type="Proteomes" id="UP000070121">
    <property type="component" value="Unassembled WGS sequence"/>
</dbReference>
<proteinExistence type="predicted"/>
<organism evidence="2 3">
    <name type="scientific">Colletotrichum salicis</name>
    <dbReference type="NCBI Taxonomy" id="1209931"/>
    <lineage>
        <taxon>Eukaryota</taxon>
        <taxon>Fungi</taxon>
        <taxon>Dikarya</taxon>
        <taxon>Ascomycota</taxon>
        <taxon>Pezizomycotina</taxon>
        <taxon>Sordariomycetes</taxon>
        <taxon>Hypocreomycetidae</taxon>
        <taxon>Glomerellales</taxon>
        <taxon>Glomerellaceae</taxon>
        <taxon>Colletotrichum</taxon>
        <taxon>Colletotrichum acutatum species complex</taxon>
    </lineage>
</organism>
<dbReference type="EMBL" id="JFFI01000274">
    <property type="protein sequence ID" value="KXH68556.1"/>
    <property type="molecule type" value="Genomic_DNA"/>
</dbReference>
<evidence type="ECO:0000256" key="1">
    <source>
        <dbReference type="SAM" id="MobiDB-lite"/>
    </source>
</evidence>
<name>A0A135V792_9PEZI</name>
<gene>
    <name evidence="2" type="ORF">CSAL01_02213</name>
</gene>
<keyword evidence="3" id="KW-1185">Reference proteome</keyword>
<feature type="compositionally biased region" description="Basic residues" evidence="1">
    <location>
        <begin position="15"/>
        <end position="24"/>
    </location>
</feature>
<evidence type="ECO:0000313" key="2">
    <source>
        <dbReference type="EMBL" id="KXH68556.1"/>
    </source>
</evidence>